<dbReference type="PANTHER" id="PTHR30024:SF47">
    <property type="entry name" value="TAURINE-BINDING PERIPLASMIC PROTEIN"/>
    <property type="match status" value="1"/>
</dbReference>
<gene>
    <name evidence="5" type="ORF">SAMN02745157_4098</name>
</gene>
<proteinExistence type="inferred from homology"/>
<organism evidence="5 6">
    <name type="scientific">Kaistia soli DSM 19436</name>
    <dbReference type="NCBI Taxonomy" id="1122133"/>
    <lineage>
        <taxon>Bacteria</taxon>
        <taxon>Pseudomonadati</taxon>
        <taxon>Pseudomonadota</taxon>
        <taxon>Alphaproteobacteria</taxon>
        <taxon>Hyphomicrobiales</taxon>
        <taxon>Kaistiaceae</taxon>
        <taxon>Kaistia</taxon>
    </lineage>
</organism>
<dbReference type="PROSITE" id="PS51318">
    <property type="entry name" value="TAT"/>
    <property type="match status" value="1"/>
</dbReference>
<name>A0A1M5J451_9HYPH</name>
<comment type="similarity">
    <text evidence="2">Belongs to the bacterial solute-binding protein SsuA/TauA family.</text>
</comment>
<sequence length="332" mass="35475">MVQFNRRQILGGAAGLGVASLVGGIGSARADLRKFIVTEPGHSADSLPFYVGIRKGYFKEAGLDVQIVTSEGGGKAMAAVQSGNADAYIGGPEHIAFANVKGGKPIRAIIALSNRANSFVSARTGVTIDPAKSFAENIKGKKIAVGTRGSTDNSILLYLAKRDGLDPRADFVMLEIATDAGRVAAMKNGEADLAMVYEPFIAQGVKAGIWQEPFASMPKELGLFAWTTVNLPEATIKADPELAKAVVAATKKSLDLVFTNEAEMRAIAAEEFPTLPKDDLDAILTRARNNDMWQQDGSMPPEAWEKTKSIITISGVLKEDVPYKDVFDPEFL</sequence>
<evidence type="ECO:0000256" key="2">
    <source>
        <dbReference type="ARBA" id="ARBA00010742"/>
    </source>
</evidence>
<keyword evidence="3" id="KW-0732">Signal</keyword>
<protein>
    <submittedName>
        <fullName evidence="5">NMT1/THI5 like</fullName>
    </submittedName>
</protein>
<reference evidence="5 6" key="1">
    <citation type="submission" date="2016-11" db="EMBL/GenBank/DDBJ databases">
        <authorList>
            <person name="Jaros S."/>
            <person name="Januszkiewicz K."/>
            <person name="Wedrychowicz H."/>
        </authorList>
    </citation>
    <scope>NUCLEOTIDE SEQUENCE [LARGE SCALE GENOMIC DNA]</scope>
    <source>
        <strain evidence="5 6">DSM 19436</strain>
    </source>
</reference>
<evidence type="ECO:0000256" key="1">
    <source>
        <dbReference type="ARBA" id="ARBA00004418"/>
    </source>
</evidence>
<dbReference type="STRING" id="1122133.SAMN02745157_4098"/>
<dbReference type="GO" id="GO:0042597">
    <property type="term" value="C:periplasmic space"/>
    <property type="evidence" value="ECO:0007669"/>
    <property type="project" value="UniProtKB-SubCell"/>
</dbReference>
<dbReference type="InterPro" id="IPR015168">
    <property type="entry name" value="SsuA/THI5"/>
</dbReference>
<dbReference type="PANTHER" id="PTHR30024">
    <property type="entry name" value="ALIPHATIC SULFONATES-BINDING PROTEIN-RELATED"/>
    <property type="match status" value="1"/>
</dbReference>
<dbReference type="RefSeq" id="WP_073056548.1">
    <property type="nucleotide sequence ID" value="NZ_FQUP01000004.1"/>
</dbReference>
<dbReference type="AlphaFoldDB" id="A0A1M5J451"/>
<keyword evidence="6" id="KW-1185">Reference proteome</keyword>
<feature type="domain" description="SsuA/THI5-like" evidence="4">
    <location>
        <begin position="45"/>
        <end position="260"/>
    </location>
</feature>
<evidence type="ECO:0000256" key="3">
    <source>
        <dbReference type="ARBA" id="ARBA00022729"/>
    </source>
</evidence>
<dbReference type="SUPFAM" id="SSF53850">
    <property type="entry name" value="Periplasmic binding protein-like II"/>
    <property type="match status" value="1"/>
</dbReference>
<evidence type="ECO:0000259" key="4">
    <source>
        <dbReference type="Pfam" id="PF09084"/>
    </source>
</evidence>
<accession>A0A1M5J451</accession>
<evidence type="ECO:0000313" key="5">
    <source>
        <dbReference type="EMBL" id="SHG35398.1"/>
    </source>
</evidence>
<dbReference type="InterPro" id="IPR006311">
    <property type="entry name" value="TAT_signal"/>
</dbReference>
<dbReference type="Gene3D" id="3.40.190.10">
    <property type="entry name" value="Periplasmic binding protein-like II"/>
    <property type="match status" value="2"/>
</dbReference>
<dbReference type="OrthoDB" id="8135527at2"/>
<evidence type="ECO:0000313" key="6">
    <source>
        <dbReference type="Proteomes" id="UP000184485"/>
    </source>
</evidence>
<comment type="subcellular location">
    <subcellularLocation>
        <location evidence="1">Periplasm</location>
    </subcellularLocation>
</comment>
<dbReference type="Pfam" id="PF09084">
    <property type="entry name" value="NMT1"/>
    <property type="match status" value="1"/>
</dbReference>
<dbReference type="Proteomes" id="UP000184485">
    <property type="component" value="Unassembled WGS sequence"/>
</dbReference>
<dbReference type="EMBL" id="FQUP01000004">
    <property type="protein sequence ID" value="SHG35398.1"/>
    <property type="molecule type" value="Genomic_DNA"/>
</dbReference>